<organism evidence="9 10">
    <name type="scientific">Fuerstiella marisgermanici</name>
    <dbReference type="NCBI Taxonomy" id="1891926"/>
    <lineage>
        <taxon>Bacteria</taxon>
        <taxon>Pseudomonadati</taxon>
        <taxon>Planctomycetota</taxon>
        <taxon>Planctomycetia</taxon>
        <taxon>Planctomycetales</taxon>
        <taxon>Planctomycetaceae</taxon>
        <taxon>Fuerstiella</taxon>
    </lineage>
</organism>
<dbReference type="InterPro" id="IPR033764">
    <property type="entry name" value="Sdr_B"/>
</dbReference>
<dbReference type="GO" id="GO:0016342">
    <property type="term" value="C:catenin complex"/>
    <property type="evidence" value="ECO:0007669"/>
    <property type="project" value="TreeGrafter"/>
</dbReference>
<dbReference type="InterPro" id="IPR039808">
    <property type="entry name" value="Cadherin"/>
</dbReference>
<dbReference type="SUPFAM" id="SSF49313">
    <property type="entry name" value="Cadherin-like"/>
    <property type="match status" value="1"/>
</dbReference>
<dbReference type="STRING" id="1891926.Fuma_06074"/>
<dbReference type="InterPro" id="IPR013783">
    <property type="entry name" value="Ig-like_fold"/>
</dbReference>
<protein>
    <submittedName>
        <fullName evidence="9">Serine-aspartate repeat-containing protein F</fullName>
    </submittedName>
</protein>
<dbReference type="Pfam" id="PF17210">
    <property type="entry name" value="SdrD_B"/>
    <property type="match status" value="1"/>
</dbReference>
<dbReference type="InterPro" id="IPR002126">
    <property type="entry name" value="Cadherin-like_dom"/>
</dbReference>
<evidence type="ECO:0000259" key="8">
    <source>
        <dbReference type="PROSITE" id="PS50268"/>
    </source>
</evidence>
<name>A0A1P8WQR2_9PLAN</name>
<evidence type="ECO:0000256" key="6">
    <source>
        <dbReference type="ARBA" id="ARBA00022837"/>
    </source>
</evidence>
<dbReference type="GO" id="GO:0005576">
    <property type="term" value="C:extracellular region"/>
    <property type="evidence" value="ECO:0007669"/>
    <property type="project" value="UniProtKB-SubCell"/>
</dbReference>
<keyword evidence="6" id="KW-0106">Calcium</keyword>
<evidence type="ECO:0000313" key="9">
    <source>
        <dbReference type="EMBL" id="APZ96405.1"/>
    </source>
</evidence>
<dbReference type="AlphaFoldDB" id="A0A1P8WQR2"/>
<evidence type="ECO:0000256" key="5">
    <source>
        <dbReference type="ARBA" id="ARBA00022737"/>
    </source>
</evidence>
<dbReference type="PANTHER" id="PTHR24027:SF438">
    <property type="entry name" value="CADHERIN 23"/>
    <property type="match status" value="1"/>
</dbReference>
<dbReference type="PROSITE" id="PS50268">
    <property type="entry name" value="CADHERIN_2"/>
    <property type="match status" value="1"/>
</dbReference>
<dbReference type="CDD" id="cd11304">
    <property type="entry name" value="Cadherin_repeat"/>
    <property type="match status" value="1"/>
</dbReference>
<sequence length="466" mass="48780">MLEADGSLDATFADSGVLFIDFGSSNERGQSVAIDLEGRVLIAGYSYQGSNRRYDFALARINAELNNSAPIANDSTLDIAENSPDGTVVGSVDASDPDNDSLTFSIASGNELGAFAIDSATGQITVAETRLLDYESVAQFSLDVLVTDRQGGTATATVTVNVLNQASITGQVFIDIDQNGILDGNDTGIEGVAVELTDPSGAIVAVTTTNSEGKYTFEDLDPGTYLINELQPTGVDDGPEVLGNLGGTIVPDDQIELSLQRVDATDYLFAKYGRETVRAETADVSFWISRNGQELIAAGGSSLANWLTETFSNVFGDQLANGSGEDVAVFIKQLNRGRAGKVDAEFMALALSTYFSSSRISGSTIAAEYGFTVTDTGIGAGLANVGSSGAAFGVADGTDLTMMQLLSATNALTDRTDQEGGFAAIYDEDGNGSINAGEDLMRRLAKNLYASINNGSVVPRRAEKIH</sequence>
<dbReference type="KEGG" id="fmr:Fuma_06074"/>
<keyword evidence="4" id="KW-0732">Signal</keyword>
<reference evidence="9 10" key="1">
    <citation type="journal article" date="2016" name="Front. Microbiol.">
        <title>Fuerstia marisgermanicae gen. nov., sp. nov., an Unusual Member of the Phylum Planctomycetes from the German Wadden Sea.</title>
        <authorList>
            <person name="Kohn T."/>
            <person name="Heuer A."/>
            <person name="Jogler M."/>
            <person name="Vollmers J."/>
            <person name="Boedeker C."/>
            <person name="Bunk B."/>
            <person name="Rast P."/>
            <person name="Borchert D."/>
            <person name="Glockner I."/>
            <person name="Freese H.M."/>
            <person name="Klenk H.P."/>
            <person name="Overmann J."/>
            <person name="Kaster A.K."/>
            <person name="Rohde M."/>
            <person name="Wiegand S."/>
            <person name="Jogler C."/>
        </authorList>
    </citation>
    <scope>NUCLEOTIDE SEQUENCE [LARGE SCALE GENOMIC DNA]</scope>
    <source>
        <strain evidence="9 10">NH11</strain>
    </source>
</reference>
<dbReference type="GO" id="GO:0007156">
    <property type="term" value="P:homophilic cell adhesion via plasma membrane adhesion molecules"/>
    <property type="evidence" value="ECO:0007669"/>
    <property type="project" value="InterPro"/>
</dbReference>
<evidence type="ECO:0000256" key="2">
    <source>
        <dbReference type="ARBA" id="ARBA00004613"/>
    </source>
</evidence>
<dbReference type="PANTHER" id="PTHR24027">
    <property type="entry name" value="CADHERIN-23"/>
    <property type="match status" value="1"/>
</dbReference>
<dbReference type="GO" id="GO:0016477">
    <property type="term" value="P:cell migration"/>
    <property type="evidence" value="ECO:0007669"/>
    <property type="project" value="TreeGrafter"/>
</dbReference>
<dbReference type="Gene3D" id="2.60.40.10">
    <property type="entry name" value="Immunoglobulins"/>
    <property type="match status" value="1"/>
</dbReference>
<evidence type="ECO:0000256" key="1">
    <source>
        <dbReference type="ARBA" id="ARBA00004370"/>
    </source>
</evidence>
<accession>A0A1P8WQR2</accession>
<dbReference type="GO" id="GO:0005509">
    <property type="term" value="F:calcium ion binding"/>
    <property type="evidence" value="ECO:0007669"/>
    <property type="project" value="InterPro"/>
</dbReference>
<feature type="domain" description="Cadherin" evidence="8">
    <location>
        <begin position="71"/>
        <end position="173"/>
    </location>
</feature>
<dbReference type="SMART" id="SM00112">
    <property type="entry name" value="CA"/>
    <property type="match status" value="1"/>
</dbReference>
<keyword evidence="7" id="KW-0472">Membrane</keyword>
<keyword evidence="10" id="KW-1185">Reference proteome</keyword>
<proteinExistence type="predicted"/>
<keyword evidence="3" id="KW-0964">Secreted</keyword>
<dbReference type="SUPFAM" id="SSF117074">
    <property type="entry name" value="Hypothetical protein PA1324"/>
    <property type="match status" value="1"/>
</dbReference>
<evidence type="ECO:0000256" key="4">
    <source>
        <dbReference type="ARBA" id="ARBA00022729"/>
    </source>
</evidence>
<evidence type="ECO:0000256" key="3">
    <source>
        <dbReference type="ARBA" id="ARBA00022525"/>
    </source>
</evidence>
<keyword evidence="5" id="KW-0677">Repeat</keyword>
<dbReference type="Proteomes" id="UP000187735">
    <property type="component" value="Chromosome"/>
</dbReference>
<dbReference type="EMBL" id="CP017641">
    <property type="protein sequence ID" value="APZ96405.1"/>
    <property type="molecule type" value="Genomic_DNA"/>
</dbReference>
<evidence type="ECO:0000313" key="10">
    <source>
        <dbReference type="Proteomes" id="UP000187735"/>
    </source>
</evidence>
<dbReference type="GO" id="GO:0008013">
    <property type="term" value="F:beta-catenin binding"/>
    <property type="evidence" value="ECO:0007669"/>
    <property type="project" value="TreeGrafter"/>
</dbReference>
<evidence type="ECO:0000256" key="7">
    <source>
        <dbReference type="ARBA" id="ARBA00023136"/>
    </source>
</evidence>
<dbReference type="Gene3D" id="2.60.40.60">
    <property type="entry name" value="Cadherins"/>
    <property type="match status" value="1"/>
</dbReference>
<dbReference type="Pfam" id="PF00028">
    <property type="entry name" value="Cadherin"/>
    <property type="match status" value="1"/>
</dbReference>
<dbReference type="InterPro" id="IPR015919">
    <property type="entry name" value="Cadherin-like_sf"/>
</dbReference>
<gene>
    <name evidence="9" type="primary">sdrF</name>
    <name evidence="9" type="ORF">Fuma_06074</name>
</gene>
<dbReference type="GO" id="GO:0045296">
    <property type="term" value="F:cadherin binding"/>
    <property type="evidence" value="ECO:0007669"/>
    <property type="project" value="TreeGrafter"/>
</dbReference>
<dbReference type="OrthoDB" id="292744at2"/>
<comment type="subcellular location">
    <subcellularLocation>
        <location evidence="1">Membrane</location>
    </subcellularLocation>
    <subcellularLocation>
        <location evidence="2">Secreted</location>
    </subcellularLocation>
</comment>